<feature type="region of interest" description="Disordered" evidence="1">
    <location>
        <begin position="251"/>
        <end position="376"/>
    </location>
</feature>
<evidence type="ECO:0000313" key="3">
    <source>
        <dbReference type="EMBL" id="MBA1307054.1"/>
    </source>
</evidence>
<feature type="compositionally biased region" description="Pro residues" evidence="1">
    <location>
        <begin position="324"/>
        <end position="339"/>
    </location>
</feature>
<name>A0AA40RW14_STUST</name>
<gene>
    <name evidence="3" type="ORF">G7024_21915</name>
</gene>
<evidence type="ECO:0000313" key="4">
    <source>
        <dbReference type="Proteomes" id="UP001138621"/>
    </source>
</evidence>
<dbReference type="EMBL" id="JAAMRD010000025">
    <property type="protein sequence ID" value="MBA1307054.1"/>
    <property type="molecule type" value="Genomic_DNA"/>
</dbReference>
<dbReference type="Proteomes" id="UP001138621">
    <property type="component" value="Unassembled WGS sequence"/>
</dbReference>
<evidence type="ECO:0000256" key="1">
    <source>
        <dbReference type="SAM" id="MobiDB-lite"/>
    </source>
</evidence>
<dbReference type="RefSeq" id="WP_125856871.1">
    <property type="nucleotide sequence ID" value="NZ_CP078087.1"/>
</dbReference>
<feature type="transmembrane region" description="Helical" evidence="2">
    <location>
        <begin position="204"/>
        <end position="223"/>
    </location>
</feature>
<dbReference type="AlphaFoldDB" id="A0AA40RW14"/>
<comment type="caution">
    <text evidence="3">The sequence shown here is derived from an EMBL/GenBank/DDBJ whole genome shotgun (WGS) entry which is preliminary data.</text>
</comment>
<proteinExistence type="predicted"/>
<evidence type="ECO:0008006" key="5">
    <source>
        <dbReference type="Google" id="ProtNLM"/>
    </source>
</evidence>
<feature type="compositionally biased region" description="Acidic residues" evidence="1">
    <location>
        <begin position="311"/>
        <end position="323"/>
    </location>
</feature>
<keyword evidence="2" id="KW-1133">Transmembrane helix</keyword>
<sequence length="466" mass="49786">MRGALLRSGKSETFTALGETGQPVYRAALQLREAIRRKDANLVEHLAIPQSDELGNQIDWYSDIPGDVIPWTSATEEERAPARQQLERLKAALDDLSARFLGSDPADQQGDKAVFGKLLKRVIYFPDESFVYLVNGKPVLTFWGFQHADADRSLEPLHCLYPRSEPEPSAPIPTPAAAATVAAPLAAVAVESVPVVTRPWWRRWWWLWPLLLLLLALLLLSLLRGCMPTTRLPNLPQLNLPAISTPELPSGSLHGGGLGLNGGAGVGGSGSAPGLPEGNGDSSAPESVGPGNEPESNEVPGEEPPALPEPETAEAEPPADEPQPEPSQPSEQPQPPQLPQDPQEPLSIPEQAGNGPADFLNGDWRAGAGIQDRRTGKPLRLQYRFDDGKGEVTVRRPDGVDCSGPVTAAMNNGSLAIDSHGQAACADGSNYDMPQVTCAKGAQSIADCTGSYGNERFPMSMRRAGE</sequence>
<protein>
    <recommendedName>
        <fullName evidence="5">Virulence factor</fullName>
    </recommendedName>
</protein>
<reference evidence="3" key="1">
    <citation type="submission" date="2020-02" db="EMBL/GenBank/DDBJ databases">
        <title>Synteny-based analysis reveals conserved mechanism for high triclosan tolerance in Pseudomonas, as well as instances of horizontal transfer.</title>
        <authorList>
            <person name="Mcfarland A.G."/>
            <person name="Bertucci H.K."/>
            <person name="Litmann E."/>
            <person name="Shen J."/>
            <person name="Huttenhower C."/>
            <person name="Hartmann E.M."/>
        </authorList>
    </citation>
    <scope>NUCLEOTIDE SEQUENCE</scope>
    <source>
        <strain evidence="3">109A1</strain>
    </source>
</reference>
<keyword evidence="2" id="KW-0472">Membrane</keyword>
<accession>A0AA40RW14</accession>
<feature type="compositionally biased region" description="Gly residues" evidence="1">
    <location>
        <begin position="253"/>
        <end position="271"/>
    </location>
</feature>
<keyword evidence="2" id="KW-0812">Transmembrane</keyword>
<organism evidence="3 4">
    <name type="scientific">Stutzerimonas stutzeri</name>
    <name type="common">Pseudomonas stutzeri</name>
    <dbReference type="NCBI Taxonomy" id="316"/>
    <lineage>
        <taxon>Bacteria</taxon>
        <taxon>Pseudomonadati</taxon>
        <taxon>Pseudomonadota</taxon>
        <taxon>Gammaproteobacteria</taxon>
        <taxon>Pseudomonadales</taxon>
        <taxon>Pseudomonadaceae</taxon>
        <taxon>Stutzerimonas</taxon>
    </lineage>
</organism>
<evidence type="ECO:0000256" key="2">
    <source>
        <dbReference type="SAM" id="Phobius"/>
    </source>
</evidence>
<dbReference type="NCBIfam" id="NF040486">
    <property type="entry name" value="SrfA_fam"/>
    <property type="match status" value="1"/>
</dbReference>
<dbReference type="InterPro" id="IPR047774">
    <property type="entry name" value="SrfA-like"/>
</dbReference>